<feature type="compositionally biased region" description="Low complexity" evidence="11">
    <location>
        <begin position="426"/>
        <end position="437"/>
    </location>
</feature>
<reference evidence="13 14" key="1">
    <citation type="submission" date="2013-05" db="EMBL/GenBank/DDBJ databases">
        <title>Drechslerella stenobrocha genome reveals carnivorous origination and mechanical trapping mechanism of predatory fungi.</title>
        <authorList>
            <person name="Liu X."/>
            <person name="Zhang W."/>
            <person name="Liu K."/>
        </authorList>
    </citation>
    <scope>NUCLEOTIDE SEQUENCE [LARGE SCALE GENOMIC DNA]</scope>
    <source>
        <strain evidence="13 14">248</strain>
    </source>
</reference>
<dbReference type="OrthoDB" id="3797628at2759"/>
<dbReference type="Pfam" id="PF12110">
    <property type="entry name" value="Nup96"/>
    <property type="match status" value="1"/>
</dbReference>
<feature type="compositionally biased region" description="Polar residues" evidence="11">
    <location>
        <begin position="497"/>
        <end position="508"/>
    </location>
</feature>
<keyword evidence="3" id="KW-0813">Transport</keyword>
<evidence type="ECO:0000313" key="14">
    <source>
        <dbReference type="Proteomes" id="UP000024837"/>
    </source>
</evidence>
<sequence length="1953" mass="206008">MFSGQSGGGGFGGFGQNQQQQQQQQPAGGFGSNTTGTGFGGFGASNAGGFGQNKGFGSTPATTAGGLFGSNTATSGFGAGASGAGGFGSNNTTTGGTGFGASTAGGGLFGSKPASTGFGAAGAGTGTGMFGNSTTTGTTGFGGAQTAGGFGATGNTSLQIPAQGTATSVFNPFTEKDAASSMTNHFQTISFQEPYTKWSLEELRLQDYTQSRTKAAGPTGFGSAAAGFGAFGQQQQQQTTGGFGQPQTTSTVGGGLFGTASNTATTGFGTGTTGGFGASTNTNGGLFGSTKPAGTGIFGNSTTATGNAASTGTGLFGQQNAGTGFGAAANTATPSGFGQQPAQSTGTGLFGAQNQQKPGGFGAGGFGTAAATTTGGFGQPSSSLFGQPAASTATGTGGLFGAGATQQPASGFGQPATNAFGGGFGAQNQAQPQAANTGFGGAFGQNTAQTPSKPAFGGGFGAPSTTPAPNPSGGGLFGQPAQTQQAGGGGLFGNKGFTSNPTTGTNLFGQPAQQPAQSGGLFGQPAATTGAAGLFGQPQQQQQQQQQPGGLFGSQQAKPAGSGLFGQPAQTNIAGGGLFGSASTNNQAQGSTMFGQPTQNTGTGFGLGQPSGTLFGSNPQTAQAGFGGSLFQQQQMMQQSGMQQPLTASIMDQRPYGNVPLLDISLSAAAAPNLLATPLSGSTKKKAAMIPHSKIAPRQPALAARVASPFSRSSLGTSSPMLGGSLGRTFNGSSSRVGLGGSVFDSPSASDDSILNTSAFTPGGNRTANLKRLVIDRNLRDHDLFVKEGEARAIKGAQDSSPTPETTTKKTVSFDANTRSQTSSPSSGADLGYMRTPTRQSAAATVSPVPAPENALVAVADSPEPQTKQAAAEMEDLAAPSPRFSTADEKKGDYWSIPSVEKLKSLPREKLSSVPDLLVGRTNFGQIRFDHPVDLTAIAEKLDALLGGVITFGDRVCTVYPPGWDKPSPGNGLNMPATITLEECFPTDREHKQPIRDPDHPRYQFHLRRLKSIKDTEFVDYLVQDGIWIFKVKHFTTYGLPNEDDESTDADMEDSIYTDATPTRSHNVSDSMYSEATPTQGHYASDSIYSEATPTRGQYTSSVLDSSFASAADITFEDDSIADDTFEFKRSKKAPAMRFIADPESSDMLEPEDESEESVGNSDLSEEEDTTQILPHDDVSILGEEDEDTELATVTQDYREATPEVKLGVGRDWTDQLSRTISPVKNRVPIGFKASVTSSRNPFTDVSNVDFSENLFASRNRDFESPYRPSVRTFAASVIKPNKKATSGYQRPKAFDQDGQQPDDREWRQCIRPSWGPNSELVYVGTIEGGRSRGFGDIKTSKTKKAKLKYSASSASSAINLLGFQLAASEITQDQANIPLAKLDRSLEFSQFAKAKFGASPQQQYEKGVWQLASILFDPLEDKLPETVPFHVKLHIRDKKRKSKLSHFFEQIVAQDVAKAEKAAPSIEASAVALLSGHKVEEAVMHLISGNDFRLATLVPLIGGDKQARDDLKKQLQSWRSSGVLAEVPLPIRALYELVSGNVGYSEGISAPMEDATPSFWFGQMFGLDWRRTFALRLWYEIFEDEKLEQAVARYESAFRATETQNVRHPEPWYTSQTASATDDQVAREGESPIYDTLWGLLKIYTDDNYQLEKVLLPRSYSPSPCDFRLAWQMRMMFAEKQIRDLAEEGGSMTDEGESFVAADRLTTDFAGQLEAEGEWQWAVFVLMHLGSPASRAHTIKDMLARHVADLGAGNDKLEFVLHRLLIPSAWVYEAKALQARFQQDHFEEVDCLLSASAWNEAHKTLLAHAAPLCIINEDLDKLYGVICKFTDATVVSNWGTGAQVYLDFITLTSLVQHAGHGYAPATPKIRGLQQANSRRDVARRLVEALPKMDVGEFLPGVAVREMSRVLADYILNSRELAGETSKVLGLPLTEDQMLYKELTIKAREGVVY</sequence>
<feature type="region of interest" description="Disordered" evidence="11">
    <location>
        <begin position="232"/>
        <end position="256"/>
    </location>
</feature>
<dbReference type="Proteomes" id="UP000024837">
    <property type="component" value="Unassembled WGS sequence"/>
</dbReference>
<evidence type="ECO:0000259" key="12">
    <source>
        <dbReference type="PROSITE" id="PS51434"/>
    </source>
</evidence>
<dbReference type="PANTHER" id="PTHR23198">
    <property type="entry name" value="NUCLEOPORIN"/>
    <property type="match status" value="1"/>
</dbReference>
<accession>W7HXF8</accession>
<comment type="subcellular location">
    <subcellularLocation>
        <location evidence="1">Nucleus</location>
        <location evidence="1">Nuclear pore complex</location>
    </subcellularLocation>
</comment>
<evidence type="ECO:0000256" key="6">
    <source>
        <dbReference type="ARBA" id="ARBA00022816"/>
    </source>
</evidence>
<comment type="similarity">
    <text evidence="2">Belongs to the nucleoporin GLFG family.</text>
</comment>
<dbReference type="GO" id="GO:0003723">
    <property type="term" value="F:RNA binding"/>
    <property type="evidence" value="ECO:0007669"/>
    <property type="project" value="TreeGrafter"/>
</dbReference>
<evidence type="ECO:0000256" key="9">
    <source>
        <dbReference type="ARBA" id="ARBA00023132"/>
    </source>
</evidence>
<dbReference type="GO" id="GO:0017056">
    <property type="term" value="F:structural constituent of nuclear pore"/>
    <property type="evidence" value="ECO:0007669"/>
    <property type="project" value="InterPro"/>
</dbReference>
<dbReference type="FunFam" id="3.30.1610.10:FF:000003">
    <property type="entry name" value="Nucleoporin SONB, putative"/>
    <property type="match status" value="1"/>
</dbReference>
<keyword evidence="4" id="KW-0677">Repeat</keyword>
<evidence type="ECO:0000313" key="13">
    <source>
        <dbReference type="EMBL" id="EWC44598.1"/>
    </source>
</evidence>
<gene>
    <name evidence="13" type="ORF">DRE_06679</name>
</gene>
<feature type="compositionally biased region" description="Low complexity" evidence="11">
    <location>
        <begin position="800"/>
        <end position="811"/>
    </location>
</feature>
<feature type="region of interest" description="Disordered" evidence="11">
    <location>
        <begin position="793"/>
        <end position="849"/>
    </location>
</feature>
<dbReference type="PANTHER" id="PTHR23198:SF6">
    <property type="entry name" value="NUCLEAR PORE COMPLEX PROTEIN NUP98-NUP96"/>
    <property type="match status" value="1"/>
</dbReference>
<dbReference type="EMBL" id="KI966439">
    <property type="protein sequence ID" value="EWC44598.1"/>
    <property type="molecule type" value="Genomic_DNA"/>
</dbReference>
<keyword evidence="7" id="KW-0653">Protein transport</keyword>
<feature type="region of interest" description="Disordered" evidence="11">
    <location>
        <begin position="1283"/>
        <end position="1303"/>
    </location>
</feature>
<dbReference type="Gene3D" id="1.25.40.690">
    <property type="match status" value="1"/>
</dbReference>
<evidence type="ECO:0000256" key="7">
    <source>
        <dbReference type="ARBA" id="ARBA00022927"/>
    </source>
</evidence>
<feature type="compositionally biased region" description="Polar residues" evidence="11">
    <location>
        <begin position="581"/>
        <end position="602"/>
    </location>
</feature>
<dbReference type="FunFam" id="1.10.10.2360:FF:000001">
    <property type="entry name" value="Nuclear pore complex protein Nup98-Nup96"/>
    <property type="match status" value="1"/>
</dbReference>
<dbReference type="Pfam" id="PF04096">
    <property type="entry name" value="Nucleoporin2"/>
    <property type="match status" value="1"/>
</dbReference>
<protein>
    <recommendedName>
        <fullName evidence="12">Peptidase S59 domain-containing protein</fullName>
    </recommendedName>
</protein>
<keyword evidence="9" id="KW-0906">Nuclear pore complex</keyword>
<dbReference type="InterPro" id="IPR021967">
    <property type="entry name" value="Nup98_C"/>
</dbReference>
<evidence type="ECO:0000256" key="3">
    <source>
        <dbReference type="ARBA" id="ARBA00022448"/>
    </source>
</evidence>
<evidence type="ECO:0000256" key="1">
    <source>
        <dbReference type="ARBA" id="ARBA00004567"/>
    </source>
</evidence>
<keyword evidence="5" id="KW-0068">Autocatalytic cleavage</keyword>
<evidence type="ECO:0000256" key="5">
    <source>
        <dbReference type="ARBA" id="ARBA00022813"/>
    </source>
</evidence>
<keyword evidence="8" id="KW-0811">Translocation</keyword>
<feature type="compositionally biased region" description="Low complexity" evidence="11">
    <location>
        <begin position="530"/>
        <end position="556"/>
    </location>
</feature>
<feature type="compositionally biased region" description="Acidic residues" evidence="11">
    <location>
        <begin position="1144"/>
        <end position="1157"/>
    </location>
</feature>
<feature type="compositionally biased region" description="Low complexity" evidence="11">
    <location>
        <begin position="232"/>
        <end position="251"/>
    </location>
</feature>
<feature type="compositionally biased region" description="Polar residues" evidence="11">
    <location>
        <begin position="610"/>
        <end position="621"/>
    </location>
</feature>
<evidence type="ECO:0000256" key="11">
    <source>
        <dbReference type="SAM" id="MobiDB-lite"/>
    </source>
</evidence>
<dbReference type="GO" id="GO:0051028">
    <property type="term" value="P:mRNA transport"/>
    <property type="evidence" value="ECO:0007669"/>
    <property type="project" value="UniProtKB-KW"/>
</dbReference>
<feature type="domain" description="Peptidase S59" evidence="12">
    <location>
        <begin position="891"/>
        <end position="1035"/>
    </location>
</feature>
<feature type="compositionally biased region" description="Polar residues" evidence="11">
    <location>
        <begin position="814"/>
        <end position="827"/>
    </location>
</feature>
<evidence type="ECO:0000256" key="2">
    <source>
        <dbReference type="ARBA" id="ARBA00008926"/>
    </source>
</evidence>
<evidence type="ECO:0000256" key="8">
    <source>
        <dbReference type="ARBA" id="ARBA00023010"/>
    </source>
</evidence>
<name>W7HXF8_9PEZI</name>
<keyword evidence="14" id="KW-1185">Reference proteome</keyword>
<keyword evidence="6" id="KW-0509">mRNA transport</keyword>
<dbReference type="Gene3D" id="3.30.1610.10">
    <property type="entry name" value="Peptidase S59, nucleoporin"/>
    <property type="match status" value="1"/>
</dbReference>
<dbReference type="GO" id="GO:0034398">
    <property type="term" value="P:telomere tethering at nuclear periphery"/>
    <property type="evidence" value="ECO:0007669"/>
    <property type="project" value="TreeGrafter"/>
</dbReference>
<dbReference type="GO" id="GO:0006606">
    <property type="term" value="P:protein import into nucleus"/>
    <property type="evidence" value="ECO:0007669"/>
    <property type="project" value="TreeGrafter"/>
</dbReference>
<feature type="region of interest" description="Disordered" evidence="11">
    <location>
        <begin position="326"/>
        <end position="348"/>
    </location>
</feature>
<dbReference type="Gene3D" id="1.10.10.2360">
    <property type="match status" value="1"/>
</dbReference>
<feature type="region of interest" description="Disordered" evidence="11">
    <location>
        <begin position="1142"/>
        <end position="1176"/>
    </location>
</feature>
<dbReference type="GO" id="GO:0008139">
    <property type="term" value="F:nuclear localization sequence binding"/>
    <property type="evidence" value="ECO:0007669"/>
    <property type="project" value="TreeGrafter"/>
</dbReference>
<dbReference type="Pfam" id="PF13634">
    <property type="entry name" value="Nucleoporin_FG"/>
    <property type="match status" value="2"/>
</dbReference>
<evidence type="ECO:0000256" key="4">
    <source>
        <dbReference type="ARBA" id="ARBA00022737"/>
    </source>
</evidence>
<feature type="compositionally biased region" description="Low complexity" evidence="11">
    <location>
        <begin position="16"/>
        <end position="36"/>
    </location>
</feature>
<feature type="region of interest" description="Disordered" evidence="11">
    <location>
        <begin position="1"/>
        <end position="44"/>
    </location>
</feature>
<dbReference type="HOGENOM" id="CLU_002330_0_0_1"/>
<dbReference type="PROSITE" id="PS51434">
    <property type="entry name" value="NUP_C"/>
    <property type="match status" value="1"/>
</dbReference>
<dbReference type="InterPro" id="IPR036903">
    <property type="entry name" value="Nup98_auto-Pept-S59_dom_sf"/>
</dbReference>
<feature type="region of interest" description="Disordered" evidence="11">
    <location>
        <begin position="414"/>
        <end position="625"/>
    </location>
</feature>
<feature type="compositionally biased region" description="Polar residues" evidence="11">
    <location>
        <begin position="333"/>
        <end position="348"/>
    </location>
</feature>
<dbReference type="InterPro" id="IPR025574">
    <property type="entry name" value="Nucleoporin_FG_rpt"/>
</dbReference>
<dbReference type="InterPro" id="IPR037665">
    <property type="entry name" value="Nucleoporin_S59-like"/>
</dbReference>
<dbReference type="SUPFAM" id="SSF82215">
    <property type="entry name" value="C-terminal autoproteolytic domain of nucleoporin nup98"/>
    <property type="match status" value="1"/>
</dbReference>
<proteinExistence type="inferred from homology"/>
<feature type="compositionally biased region" description="Gly residues" evidence="11">
    <location>
        <begin position="1"/>
        <end position="15"/>
    </location>
</feature>
<evidence type="ECO:0000256" key="10">
    <source>
        <dbReference type="ARBA" id="ARBA00023242"/>
    </source>
</evidence>
<dbReference type="GO" id="GO:0006405">
    <property type="term" value="P:RNA export from nucleus"/>
    <property type="evidence" value="ECO:0007669"/>
    <property type="project" value="TreeGrafter"/>
</dbReference>
<organism evidence="13 14">
    <name type="scientific">Drechslerella stenobrocha 248</name>
    <dbReference type="NCBI Taxonomy" id="1043628"/>
    <lineage>
        <taxon>Eukaryota</taxon>
        <taxon>Fungi</taxon>
        <taxon>Dikarya</taxon>
        <taxon>Ascomycota</taxon>
        <taxon>Pezizomycotina</taxon>
        <taxon>Orbiliomycetes</taxon>
        <taxon>Orbiliales</taxon>
        <taxon>Orbiliaceae</taxon>
        <taxon>Drechslerella</taxon>
    </lineage>
</organism>
<dbReference type="InterPro" id="IPR007230">
    <property type="entry name" value="Nup98_auto-Pept-S59_dom"/>
</dbReference>
<keyword evidence="10" id="KW-0539">Nucleus</keyword>
<dbReference type="GO" id="GO:0000973">
    <property type="term" value="P:post-transcriptional tethering of RNA polymerase II gene DNA at nuclear periphery"/>
    <property type="evidence" value="ECO:0007669"/>
    <property type="project" value="TreeGrafter"/>
</dbReference>
<feature type="region of interest" description="Disordered" evidence="11">
    <location>
        <begin position="1058"/>
        <end position="1080"/>
    </location>
</feature>
<dbReference type="GO" id="GO:0044614">
    <property type="term" value="C:nuclear pore cytoplasmic filaments"/>
    <property type="evidence" value="ECO:0007669"/>
    <property type="project" value="TreeGrafter"/>
</dbReference>